<evidence type="ECO:0000313" key="4">
    <source>
        <dbReference type="EMBL" id="EMR13783.1"/>
    </source>
</evidence>
<dbReference type="PANTHER" id="PTHR22789">
    <property type="entry name" value="FUCULOSE PHOSPHATE ALDOLASE"/>
    <property type="match status" value="1"/>
</dbReference>
<dbReference type="Pfam" id="PF00596">
    <property type="entry name" value="Aldolase_II"/>
    <property type="match status" value="1"/>
</dbReference>
<evidence type="ECO:0000256" key="2">
    <source>
        <dbReference type="ARBA" id="ARBA00023239"/>
    </source>
</evidence>
<comment type="caution">
    <text evidence="4">The sequence shown here is derived from an EMBL/GenBank/DDBJ whole genome shotgun (WGS) entry which is preliminary data.</text>
</comment>
<dbReference type="AlphaFoldDB" id="M7NYB1"/>
<evidence type="ECO:0000256" key="1">
    <source>
        <dbReference type="ARBA" id="ARBA00022723"/>
    </source>
</evidence>
<dbReference type="GO" id="GO:0016832">
    <property type="term" value="F:aldehyde-lyase activity"/>
    <property type="evidence" value="ECO:0007669"/>
    <property type="project" value="TreeGrafter"/>
</dbReference>
<reference evidence="4 5" key="1">
    <citation type="journal article" date="2013" name="Genome Announc.">
        <title>Draft Genome Sequence of Methylophaga lonarensis MPLT, a Haloalkaliphilic (Non-Methane-Utilizing) Methylotroph.</title>
        <authorList>
            <person name="Shetty S.A."/>
            <person name="Marathe N.P."/>
            <person name="Munot H."/>
            <person name="Antony C.P."/>
            <person name="Dhotre D.P."/>
            <person name="Murrell J.C."/>
            <person name="Shouche Y.S."/>
        </authorList>
    </citation>
    <scope>NUCLEOTIDE SEQUENCE [LARGE SCALE GENOMIC DNA]</scope>
    <source>
        <strain evidence="4 5">MPL</strain>
    </source>
</reference>
<keyword evidence="2" id="KW-0456">Lyase</keyword>
<keyword evidence="5" id="KW-1185">Reference proteome</keyword>
<gene>
    <name evidence="4" type="ORF">MPL1_03678</name>
</gene>
<dbReference type="eggNOG" id="COG0235">
    <property type="taxonomic scope" value="Bacteria"/>
</dbReference>
<organism evidence="4 5">
    <name type="scientific">Methylophaga lonarensis MPL</name>
    <dbReference type="NCBI Taxonomy" id="1286106"/>
    <lineage>
        <taxon>Bacteria</taxon>
        <taxon>Pseudomonadati</taxon>
        <taxon>Pseudomonadota</taxon>
        <taxon>Gammaproteobacteria</taxon>
        <taxon>Thiotrichales</taxon>
        <taxon>Piscirickettsiaceae</taxon>
        <taxon>Methylophaga</taxon>
    </lineage>
</organism>
<name>M7NYB1_9GAMM</name>
<feature type="domain" description="Class II aldolase/adducin N-terminal" evidence="3">
    <location>
        <begin position="21"/>
        <end position="193"/>
    </location>
</feature>
<dbReference type="GO" id="GO:0005829">
    <property type="term" value="C:cytosol"/>
    <property type="evidence" value="ECO:0007669"/>
    <property type="project" value="TreeGrafter"/>
</dbReference>
<dbReference type="Proteomes" id="UP000012019">
    <property type="component" value="Unassembled WGS sequence"/>
</dbReference>
<dbReference type="STRING" id="1286106.MPL1_03678"/>
<dbReference type="InterPro" id="IPR036409">
    <property type="entry name" value="Aldolase_II/adducin_N_sf"/>
</dbReference>
<evidence type="ECO:0000313" key="5">
    <source>
        <dbReference type="Proteomes" id="UP000012019"/>
    </source>
</evidence>
<dbReference type="EMBL" id="APHR01000015">
    <property type="protein sequence ID" value="EMR13783.1"/>
    <property type="molecule type" value="Genomic_DNA"/>
</dbReference>
<dbReference type="GO" id="GO:0046872">
    <property type="term" value="F:metal ion binding"/>
    <property type="evidence" value="ECO:0007669"/>
    <property type="project" value="UniProtKB-KW"/>
</dbReference>
<dbReference type="SUPFAM" id="SSF53639">
    <property type="entry name" value="AraD/HMP-PK domain-like"/>
    <property type="match status" value="1"/>
</dbReference>
<sequence>MLMVCSVSNKVPHESRQALKQQLVEHYRWLRQYGYNDSHSGNASFRWHDEIWITPTGCCADLLQPEDLLCCSIDGQLAAGASLDAPLHLEVYRHNPEARAVLHSHGPHAIALSLSGKDFVPVDFEGQYYFPVVPVIDIPFTSYVEQSPLAVAEQLATHKVAIVRGHGVYACAPTINLAYKWSCSVELSAKIAWLSVQG</sequence>
<dbReference type="InterPro" id="IPR001303">
    <property type="entry name" value="Aldolase_II/adducin_N"/>
</dbReference>
<protein>
    <submittedName>
        <fullName evidence="4">Ribulose-5-phosphate 4-epimerase-related epimerase/aldolase</fullName>
    </submittedName>
</protein>
<dbReference type="PATRIC" id="fig|1286106.3.peg.737"/>
<accession>M7NYB1</accession>
<evidence type="ECO:0000259" key="3">
    <source>
        <dbReference type="SMART" id="SM01007"/>
    </source>
</evidence>
<keyword evidence="1" id="KW-0479">Metal-binding</keyword>
<dbReference type="SMART" id="SM01007">
    <property type="entry name" value="Aldolase_II"/>
    <property type="match status" value="1"/>
</dbReference>
<proteinExistence type="predicted"/>
<dbReference type="PANTHER" id="PTHR22789:SF0">
    <property type="entry name" value="3-OXO-TETRONATE 4-PHOSPHATE DECARBOXYLASE-RELATED"/>
    <property type="match status" value="1"/>
</dbReference>
<dbReference type="Gene3D" id="3.40.225.10">
    <property type="entry name" value="Class II aldolase/adducin N-terminal domain"/>
    <property type="match status" value="1"/>
</dbReference>
<dbReference type="GO" id="GO:0019323">
    <property type="term" value="P:pentose catabolic process"/>
    <property type="evidence" value="ECO:0007669"/>
    <property type="project" value="TreeGrafter"/>
</dbReference>
<dbReference type="InterPro" id="IPR050197">
    <property type="entry name" value="Aldolase_class_II_sugar_metab"/>
</dbReference>